<evidence type="ECO:0000313" key="7">
    <source>
        <dbReference type="Proteomes" id="UP001500466"/>
    </source>
</evidence>
<protein>
    <recommendedName>
        <fullName evidence="5">Tyr recombinase domain-containing protein</fullName>
    </recommendedName>
</protein>
<dbReference type="InterPro" id="IPR002104">
    <property type="entry name" value="Integrase_catalytic"/>
</dbReference>
<organism evidence="6 7">
    <name type="scientific">Yinghuangia aomiensis</name>
    <dbReference type="NCBI Taxonomy" id="676205"/>
    <lineage>
        <taxon>Bacteria</taxon>
        <taxon>Bacillati</taxon>
        <taxon>Actinomycetota</taxon>
        <taxon>Actinomycetes</taxon>
        <taxon>Kitasatosporales</taxon>
        <taxon>Streptomycetaceae</taxon>
        <taxon>Yinghuangia</taxon>
    </lineage>
</organism>
<keyword evidence="7" id="KW-1185">Reference proteome</keyword>
<comment type="subcellular location">
    <subcellularLocation>
        <location evidence="1">Cytoplasm</location>
    </subcellularLocation>
</comment>
<evidence type="ECO:0000313" key="6">
    <source>
        <dbReference type="EMBL" id="GAA4991307.1"/>
    </source>
</evidence>
<dbReference type="PROSITE" id="PS51898">
    <property type="entry name" value="TYR_RECOMBINASE"/>
    <property type="match status" value="1"/>
</dbReference>
<feature type="domain" description="Tyr recombinase" evidence="5">
    <location>
        <begin position="133"/>
        <end position="344"/>
    </location>
</feature>
<feature type="region of interest" description="Disordered" evidence="4">
    <location>
        <begin position="348"/>
        <end position="372"/>
    </location>
</feature>
<dbReference type="InterPro" id="IPR050090">
    <property type="entry name" value="Tyrosine_recombinase_XerCD"/>
</dbReference>
<dbReference type="InterPro" id="IPR013762">
    <property type="entry name" value="Integrase-like_cat_sf"/>
</dbReference>
<sequence length="372" mass="42034">MPNVVALDPAAAMFDAMLEGWARQQRSRCLGLKTIRERLGLVRRFAAYCGTWPWQWTPEDVEAYFASAVSGDRPLAHSTVRGQQGDLQVFCAFVADARYGWASACLEEFGEVPVQVCHPWNTAAHVAAYEGRPGRRALTYDELQALFDAADDRTEEVRASGRKGTLTAWRDALLIKTVYAYGLRRREAAMLDLSDLRHNPRAADYGRFGALEVRFGKASRGSPPKRRTVLTVPDMDWIVPLLAAWVDDARPQLEPGAHPALWVTERCGRISLRRLDEVFASLRERAGLPEVLELHALRHSYVTHLVEFGYPERFVQEQVGHRWGSTTALYTWVSDEFRNRLLEDSLARRARPPGERAAPDRDNPAGRPRGER</sequence>
<dbReference type="InterPro" id="IPR011010">
    <property type="entry name" value="DNA_brk_join_enz"/>
</dbReference>
<reference evidence="7" key="1">
    <citation type="journal article" date="2019" name="Int. J. Syst. Evol. Microbiol.">
        <title>The Global Catalogue of Microorganisms (GCM) 10K type strain sequencing project: providing services to taxonomists for standard genome sequencing and annotation.</title>
        <authorList>
            <consortium name="The Broad Institute Genomics Platform"/>
            <consortium name="The Broad Institute Genome Sequencing Center for Infectious Disease"/>
            <person name="Wu L."/>
            <person name="Ma J."/>
        </authorList>
    </citation>
    <scope>NUCLEOTIDE SEQUENCE [LARGE SCALE GENOMIC DNA]</scope>
    <source>
        <strain evidence="7">JCM 17986</strain>
    </source>
</reference>
<dbReference type="Pfam" id="PF00589">
    <property type="entry name" value="Phage_integrase"/>
    <property type="match status" value="1"/>
</dbReference>
<dbReference type="PANTHER" id="PTHR30349:SF77">
    <property type="entry name" value="TYROSINE RECOMBINASE XERC"/>
    <property type="match status" value="1"/>
</dbReference>
<evidence type="ECO:0000256" key="2">
    <source>
        <dbReference type="ARBA" id="ARBA00022908"/>
    </source>
</evidence>
<proteinExistence type="predicted"/>
<accession>A0ABP9I852</accession>
<dbReference type="Proteomes" id="UP001500466">
    <property type="component" value="Unassembled WGS sequence"/>
</dbReference>
<evidence type="ECO:0000256" key="3">
    <source>
        <dbReference type="ARBA" id="ARBA00023172"/>
    </source>
</evidence>
<dbReference type="SUPFAM" id="SSF56349">
    <property type="entry name" value="DNA breaking-rejoining enzymes"/>
    <property type="match status" value="1"/>
</dbReference>
<keyword evidence="3" id="KW-0233">DNA recombination</keyword>
<dbReference type="EMBL" id="BAABHS010000043">
    <property type="protein sequence ID" value="GAA4991307.1"/>
    <property type="molecule type" value="Genomic_DNA"/>
</dbReference>
<evidence type="ECO:0000256" key="4">
    <source>
        <dbReference type="SAM" id="MobiDB-lite"/>
    </source>
</evidence>
<name>A0ABP9I852_9ACTN</name>
<keyword evidence="2" id="KW-0229">DNA integration</keyword>
<evidence type="ECO:0000256" key="1">
    <source>
        <dbReference type="ARBA" id="ARBA00004496"/>
    </source>
</evidence>
<comment type="caution">
    <text evidence="6">The sequence shown here is derived from an EMBL/GenBank/DDBJ whole genome shotgun (WGS) entry which is preliminary data.</text>
</comment>
<evidence type="ECO:0000259" key="5">
    <source>
        <dbReference type="PROSITE" id="PS51898"/>
    </source>
</evidence>
<gene>
    <name evidence="6" type="ORF">GCM10023205_74100</name>
</gene>
<dbReference type="Gene3D" id="1.10.443.10">
    <property type="entry name" value="Intergrase catalytic core"/>
    <property type="match status" value="1"/>
</dbReference>
<dbReference type="PANTHER" id="PTHR30349">
    <property type="entry name" value="PHAGE INTEGRASE-RELATED"/>
    <property type="match status" value="1"/>
</dbReference>
<dbReference type="CDD" id="cd00397">
    <property type="entry name" value="DNA_BRE_C"/>
    <property type="match status" value="1"/>
</dbReference>